<dbReference type="Gene3D" id="1.10.443.10">
    <property type="entry name" value="Intergrase catalytic core"/>
    <property type="match status" value="1"/>
</dbReference>
<dbReference type="InterPro" id="IPR010998">
    <property type="entry name" value="Integrase_recombinase_N"/>
</dbReference>
<dbReference type="InterPro" id="IPR044068">
    <property type="entry name" value="CB"/>
</dbReference>
<keyword evidence="2" id="KW-0233">DNA recombination</keyword>
<keyword evidence="7" id="KW-1185">Reference proteome</keyword>
<gene>
    <name evidence="6" type="ORF">ACTOB_000492</name>
</gene>
<keyword evidence="1 3" id="KW-0238">DNA-binding</keyword>
<name>A0ABY8WMK4_9ACTN</name>
<dbReference type="Pfam" id="PF14659">
    <property type="entry name" value="Phage_int_SAM_3"/>
    <property type="match status" value="1"/>
</dbReference>
<dbReference type="Proteomes" id="UP001240150">
    <property type="component" value="Chromosome"/>
</dbReference>
<evidence type="ECO:0000256" key="3">
    <source>
        <dbReference type="PROSITE-ProRule" id="PRU01248"/>
    </source>
</evidence>
<dbReference type="PROSITE" id="PS51900">
    <property type="entry name" value="CB"/>
    <property type="match status" value="1"/>
</dbReference>
<evidence type="ECO:0000313" key="7">
    <source>
        <dbReference type="Proteomes" id="UP001240150"/>
    </source>
</evidence>
<dbReference type="InterPro" id="IPR004107">
    <property type="entry name" value="Integrase_SAM-like_N"/>
</dbReference>
<dbReference type="RefSeq" id="WP_284918340.1">
    <property type="nucleotide sequence ID" value="NZ_CP126980.1"/>
</dbReference>
<feature type="domain" description="Core-binding (CB)" evidence="5">
    <location>
        <begin position="49"/>
        <end position="152"/>
    </location>
</feature>
<accession>A0ABY8WMK4</accession>
<proteinExistence type="predicted"/>
<protein>
    <recommendedName>
        <fullName evidence="5">Core-binding (CB) domain-containing protein</fullName>
    </recommendedName>
</protein>
<feature type="region of interest" description="Disordered" evidence="4">
    <location>
        <begin position="118"/>
        <end position="137"/>
    </location>
</feature>
<evidence type="ECO:0000313" key="6">
    <source>
        <dbReference type="EMBL" id="WIM97005.1"/>
    </source>
</evidence>
<evidence type="ECO:0000256" key="1">
    <source>
        <dbReference type="ARBA" id="ARBA00023125"/>
    </source>
</evidence>
<sequence>MLGLAGKNKKQLTEIADLIQNSRRTIGVLPGLETVRQRLRTDSPLAGVPTLAEYLASWVKDVEVDENTRRTYACNITTHLIPHLGDVVLDQLRPHHIHLLVRKIKERNEELLAKKNDPDPAVRKSVAGRRPTGAATRSRIRATLRKAFNDALRHGIIAGVPNPAALVKTSNPRVRPIVWEPERVERWKTTGEVPGPVMVWTDELLADFLDYAAEHAPDLHPMLHLMAYRGTRCGETCGLLDAEVRLRKAEISIINQIAIHGDDRLHHKKPKSEAGNRDVILDPDTVALFTTYKAQRAKWQLAAGSTWPDTGLFFVHPDGPEPGTPTRSPSASAA</sequence>
<reference evidence="6 7" key="1">
    <citation type="submission" date="2023-06" db="EMBL/GenBank/DDBJ databases">
        <authorList>
            <person name="Yushchuk O."/>
            <person name="Binda E."/>
            <person name="Ruckert-Reed C."/>
            <person name="Fedorenko V."/>
            <person name="Kalinowski J."/>
            <person name="Marinelli F."/>
        </authorList>
    </citation>
    <scope>NUCLEOTIDE SEQUENCE [LARGE SCALE GENOMIC DNA]</scope>
    <source>
        <strain evidence="6 7">NRRL 3884</strain>
    </source>
</reference>
<organism evidence="6 7">
    <name type="scientific">Actinoplanes oblitus</name>
    <dbReference type="NCBI Taxonomy" id="3040509"/>
    <lineage>
        <taxon>Bacteria</taxon>
        <taxon>Bacillati</taxon>
        <taxon>Actinomycetota</taxon>
        <taxon>Actinomycetes</taxon>
        <taxon>Micromonosporales</taxon>
        <taxon>Micromonosporaceae</taxon>
        <taxon>Actinoplanes</taxon>
    </lineage>
</organism>
<dbReference type="InterPro" id="IPR011010">
    <property type="entry name" value="DNA_brk_join_enz"/>
</dbReference>
<evidence type="ECO:0000256" key="2">
    <source>
        <dbReference type="ARBA" id="ARBA00023172"/>
    </source>
</evidence>
<evidence type="ECO:0000259" key="5">
    <source>
        <dbReference type="PROSITE" id="PS51900"/>
    </source>
</evidence>
<dbReference type="SUPFAM" id="SSF56349">
    <property type="entry name" value="DNA breaking-rejoining enzymes"/>
    <property type="match status" value="1"/>
</dbReference>
<dbReference type="Gene3D" id="1.10.150.130">
    <property type="match status" value="1"/>
</dbReference>
<dbReference type="InterPro" id="IPR013762">
    <property type="entry name" value="Integrase-like_cat_sf"/>
</dbReference>
<evidence type="ECO:0000256" key="4">
    <source>
        <dbReference type="SAM" id="MobiDB-lite"/>
    </source>
</evidence>
<dbReference type="EMBL" id="CP126980">
    <property type="protein sequence ID" value="WIM97005.1"/>
    <property type="molecule type" value="Genomic_DNA"/>
</dbReference>